<keyword evidence="3" id="KW-1185">Reference proteome</keyword>
<dbReference type="Proteomes" id="UP000701853">
    <property type="component" value="Chromosome 5"/>
</dbReference>
<evidence type="ECO:0000313" key="2">
    <source>
        <dbReference type="EMBL" id="KAG8495089.1"/>
    </source>
</evidence>
<dbReference type="OrthoDB" id="990260at2759"/>
<proteinExistence type="predicted"/>
<reference evidence="2 3" key="1">
    <citation type="journal article" date="2021" name="bioRxiv">
        <title>The Gossypium anomalum genome as a resource for cotton improvement and evolutionary analysis of hybrid incompatibility.</title>
        <authorList>
            <person name="Grover C.E."/>
            <person name="Yuan D."/>
            <person name="Arick M.A."/>
            <person name="Miller E.R."/>
            <person name="Hu G."/>
            <person name="Peterson D.G."/>
            <person name="Wendel J.F."/>
            <person name="Udall J.A."/>
        </authorList>
    </citation>
    <scope>NUCLEOTIDE SEQUENCE [LARGE SCALE GENOMIC DNA]</scope>
    <source>
        <strain evidence="2">JFW-Udall</strain>
        <tissue evidence="2">Leaf</tissue>
    </source>
</reference>
<accession>A0A8J5YX77</accession>
<name>A0A8J5YX77_9ROSI</name>
<dbReference type="AlphaFoldDB" id="A0A8J5YX77"/>
<feature type="compositionally biased region" description="Basic and acidic residues" evidence="1">
    <location>
        <begin position="88"/>
        <end position="103"/>
    </location>
</feature>
<comment type="caution">
    <text evidence="2">The sequence shown here is derived from an EMBL/GenBank/DDBJ whole genome shotgun (WGS) entry which is preliminary data.</text>
</comment>
<dbReference type="PANTHER" id="PTHR35021:SF7">
    <property type="entry name" value="PROTEIN FB17, PUTATIVE-RELATED"/>
    <property type="match status" value="1"/>
</dbReference>
<gene>
    <name evidence="2" type="ORF">CXB51_013243</name>
</gene>
<organism evidence="2 3">
    <name type="scientific">Gossypium anomalum</name>
    <dbReference type="NCBI Taxonomy" id="47600"/>
    <lineage>
        <taxon>Eukaryota</taxon>
        <taxon>Viridiplantae</taxon>
        <taxon>Streptophyta</taxon>
        <taxon>Embryophyta</taxon>
        <taxon>Tracheophyta</taxon>
        <taxon>Spermatophyta</taxon>
        <taxon>Magnoliopsida</taxon>
        <taxon>eudicotyledons</taxon>
        <taxon>Gunneridae</taxon>
        <taxon>Pentapetalae</taxon>
        <taxon>rosids</taxon>
        <taxon>malvids</taxon>
        <taxon>Malvales</taxon>
        <taxon>Malvaceae</taxon>
        <taxon>Malvoideae</taxon>
        <taxon>Gossypium</taxon>
    </lineage>
</organism>
<feature type="compositionally biased region" description="Basic and acidic residues" evidence="1">
    <location>
        <begin position="164"/>
        <end position="188"/>
    </location>
</feature>
<sequence length="569" mass="64911">MKPASPESCFEVEAGSMEYTESQGYNCNFNSSVMSPYDIEQLRQIHKELFGDDMFSNNATNLELDPDSRGQPDDTVPDGVGNPNANELSKHFNSRDNSQRDVEGGVVSIEPDPKHLDHAGQASNGRIHKGDEARMTPVGNANSQIDKGRKPCSGCNEKKRKNRQTPEAEKAQKRMKKQAADRQYRADRKTELEKLKKIKTEYDRLMERVSRYGGIDQMESRINQNNHIDQMELLRLRKKEVDFDMFQQLIGNELGSLQQMKSKYGGIDEMKSMLDKFQRFMIFNANEKELEAKYGEIEKLESILEKFVDIEADSNKLNQIKSMLGINEADLIVDKLKGMEDELHKLDQIKSLFGGINEIEPAINRLKTMGLQLEKQKQMVSQKEVEPFQESPGSLLVSDQCGINLNSFSTVSGTAPTMQYSDGLVDRLIAEITDENIPSDLNTNSFGDLLGGARESVGKYEIPSPLVSTARHVFEDHAIKEMDDVFLEDVNEGIIWKLRHPIMDAKRSEFDTEFAMKRLTTIVHGYFGLKAHQDRHNLKQWVARLRADEETLRRNLKRNPKRYKTPKPN</sequence>
<evidence type="ECO:0000256" key="1">
    <source>
        <dbReference type="SAM" id="MobiDB-lite"/>
    </source>
</evidence>
<evidence type="ECO:0000313" key="3">
    <source>
        <dbReference type="Proteomes" id="UP000701853"/>
    </source>
</evidence>
<dbReference type="PANTHER" id="PTHR35021">
    <property type="match status" value="1"/>
</dbReference>
<protein>
    <submittedName>
        <fullName evidence="2">Uncharacterized protein</fullName>
    </submittedName>
</protein>
<feature type="region of interest" description="Disordered" evidence="1">
    <location>
        <begin position="56"/>
        <end position="188"/>
    </location>
</feature>
<dbReference type="EMBL" id="JAHUZN010000005">
    <property type="protein sequence ID" value="KAG8495089.1"/>
    <property type="molecule type" value="Genomic_DNA"/>
</dbReference>